<sequence>MGEQHAMRAKYHCGISLTQIQKFDFTVLKINGFSLEIVQADPGP</sequence>
<comment type="caution">
    <text evidence="1">The sequence shown here is derived from an EMBL/GenBank/DDBJ whole genome shotgun (WGS) entry which is preliminary data.</text>
</comment>
<dbReference type="PATRIC" id="fig|1004151.3.peg.2845"/>
<name>W3V4E6_9GAMM</name>
<dbReference type="Proteomes" id="UP000018957">
    <property type="component" value="Unassembled WGS sequence"/>
</dbReference>
<dbReference type="RefSeq" id="WP_274534116.1">
    <property type="nucleotide sequence ID" value="NZ_AYSJ01000013.1"/>
</dbReference>
<gene>
    <name evidence="1" type="ORF">PTE_02757</name>
</gene>
<organism evidence="1 2">
    <name type="scientific">Photorhabdus khanii NC19</name>
    <dbReference type="NCBI Taxonomy" id="1004151"/>
    <lineage>
        <taxon>Bacteria</taxon>
        <taxon>Pseudomonadati</taxon>
        <taxon>Pseudomonadota</taxon>
        <taxon>Gammaproteobacteria</taxon>
        <taxon>Enterobacterales</taxon>
        <taxon>Morganellaceae</taxon>
        <taxon>Photorhabdus</taxon>
    </lineage>
</organism>
<dbReference type="AlphaFoldDB" id="W3V4E6"/>
<keyword evidence="2" id="KW-1185">Reference proteome</keyword>
<accession>W3V4E6</accession>
<protein>
    <submittedName>
        <fullName evidence="1">Uncharacterized protein</fullName>
    </submittedName>
</protein>
<evidence type="ECO:0000313" key="1">
    <source>
        <dbReference type="EMBL" id="ETS30811.1"/>
    </source>
</evidence>
<dbReference type="EMBL" id="AYSJ01000013">
    <property type="protein sequence ID" value="ETS30811.1"/>
    <property type="molecule type" value="Genomic_DNA"/>
</dbReference>
<evidence type="ECO:0000313" key="2">
    <source>
        <dbReference type="Proteomes" id="UP000018957"/>
    </source>
</evidence>
<proteinExistence type="predicted"/>
<reference evidence="1 2" key="1">
    <citation type="submission" date="2013-11" db="EMBL/GenBank/DDBJ databases">
        <title>Elucidation of the Photorhabdus temperata genome and generation of transposon mutant library to identify motility mutants.</title>
        <authorList>
            <person name="Hurst S.G.IV."/>
            <person name="Micheals B."/>
            <person name="Abebe-Akele F."/>
            <person name="Rowedder H."/>
            <person name="Bullock H."/>
            <person name="Jackobeck R."/>
            <person name="Janicki E."/>
            <person name="Tisa L.S."/>
        </authorList>
    </citation>
    <scope>NUCLEOTIDE SEQUENCE [LARGE SCALE GENOMIC DNA]</scope>
    <source>
        <strain evidence="1 2">NC19</strain>
    </source>
</reference>